<dbReference type="Gene3D" id="3.30.40.10">
    <property type="entry name" value="Zinc/RING finger domain, C3HC4 (zinc finger)"/>
    <property type="match status" value="1"/>
</dbReference>
<dbReference type="GO" id="GO:0008270">
    <property type="term" value="F:zinc ion binding"/>
    <property type="evidence" value="ECO:0007669"/>
    <property type="project" value="UniProtKB-KW"/>
</dbReference>
<dbReference type="PANTHER" id="PTHR10782">
    <property type="entry name" value="ZINC FINGER MIZ DOMAIN-CONTAINING PROTEIN"/>
    <property type="match status" value="1"/>
</dbReference>
<feature type="compositionally biased region" description="Polar residues" evidence="5">
    <location>
        <begin position="1059"/>
        <end position="1070"/>
    </location>
</feature>
<organism evidence="7 8">
    <name type="scientific">Penicillium ucsense</name>
    <dbReference type="NCBI Taxonomy" id="2839758"/>
    <lineage>
        <taxon>Eukaryota</taxon>
        <taxon>Fungi</taxon>
        <taxon>Dikarya</taxon>
        <taxon>Ascomycota</taxon>
        <taxon>Pezizomycotina</taxon>
        <taxon>Eurotiomycetes</taxon>
        <taxon>Eurotiomycetidae</taxon>
        <taxon>Eurotiales</taxon>
        <taxon>Aspergillaceae</taxon>
        <taxon>Penicillium</taxon>
    </lineage>
</organism>
<evidence type="ECO:0000256" key="2">
    <source>
        <dbReference type="ARBA" id="ARBA00022771"/>
    </source>
</evidence>
<feature type="compositionally biased region" description="Pro residues" evidence="5">
    <location>
        <begin position="121"/>
        <end position="147"/>
    </location>
</feature>
<feature type="region of interest" description="Disordered" evidence="5">
    <location>
        <begin position="1021"/>
        <end position="1079"/>
    </location>
</feature>
<dbReference type="Pfam" id="PF02891">
    <property type="entry name" value="zf-MIZ"/>
    <property type="match status" value="1"/>
</dbReference>
<sequence>MSPGIPRSQRPAHCLEESNSTASLFLGGVRRDWMASVGEKSYPPREPPAAQRPSKATNSHHGPDPSKLPQEGRRLPFGEMALPSPVTPGTDLSTTTGSPCPLSLSTASKQLATSTAIALPSPVPSPGPHPSPNRPPHAPPPPPPPHSPSHEEPDTVVSPPVSVTDRVPPVTVNAPWATPVKPTLPRDHETSVDRTVSQQPTQSQAQVQVSSRLSPERTTETEAPEARARSDLVRVSDSLHLQQIGQPADGQPMNVPSPLISHSRPSATRPSSIASHENRPTIQQTAPHRPCQSSNATMPTEQDWALWAERAHQLMNAAASCSSSIGSPRAFLLVKACKKHDLFYLVLHQLFCEAYRDPPNFWSMFPSLNDEGSISGFRRLAELLAHNSSLPITLVDAFSAYPLNIAEMNYRMVPMKLSLFPASTGPHTSNNQIQSPVQQHQNGVTAGGPESIPQPDTSSPSTASGSANPSPPIQIPSAHPAPQNLPSSPQIWDGSAQVRSPQGSWQAMPLGHAQFHVQSPMASPVIPGQGQVANVHRGPIHRIQTAAASHAASQVPANRLTPQSSPSIPSNAQSLPIWMDHTAQSQPPQPAQNPQASRPLQPRPRQAYPGQVRFNDWVGPSNATLRPTTNINTARLVAMNQSAHSGNRHPSSMRPVHVSSPGVQTSQARPGQFRGAPVISPLLPPEGYRAPLTVQPQPMRLSLHQADLRDPVRQLVKNTPEGIKEIPLYQYLRDFMVKPTKVGPEMFHCRWKFSLSVSDHQRISRVMKRDNGQRSTQVCQSENLIYRLRIISVPNSSTEKVEKTWSTVSTTWPSVLYIFVNQEEMHVRRKVHNGKDLPLDISSHLVAGENEINMHFLLGPGECKYMHYEAAVEIMELREHDGILGQTRHWAASATRAAINKRLTPSTDDDELAVVTDSLTIPLIDPFMAQVFKIPARSVNCTHIECFDLETFVTTRKSTSGTQPLNDNWLCPVCKADARPQMLIIDGYFIEIRDALEKSGKLAHAQSIQVRADGTWTVKTVNDDGVSSSPPPNKQLSQSPSSTKRKVDEMAGKQDQGPRSKQNTPTTGATHSAGIIEID</sequence>
<feature type="compositionally biased region" description="Polar residues" evidence="5">
    <location>
        <begin position="1021"/>
        <end position="1042"/>
    </location>
</feature>
<feature type="compositionally biased region" description="Low complexity" evidence="5">
    <location>
        <begin position="155"/>
        <end position="172"/>
    </location>
</feature>
<evidence type="ECO:0000259" key="6">
    <source>
        <dbReference type="PROSITE" id="PS51044"/>
    </source>
</evidence>
<feature type="region of interest" description="Disordered" evidence="5">
    <location>
        <begin position="642"/>
        <end position="671"/>
    </location>
</feature>
<dbReference type="PROSITE" id="PS51044">
    <property type="entry name" value="ZF_SP_RING"/>
    <property type="match status" value="1"/>
</dbReference>
<dbReference type="EMBL" id="WIWV01000069">
    <property type="protein sequence ID" value="KAF7715026.1"/>
    <property type="molecule type" value="Genomic_DNA"/>
</dbReference>
<dbReference type="InterPro" id="IPR013083">
    <property type="entry name" value="Znf_RING/FYVE/PHD"/>
</dbReference>
<feature type="compositionally biased region" description="Polar residues" evidence="5">
    <location>
        <begin position="560"/>
        <end position="574"/>
    </location>
</feature>
<dbReference type="GO" id="GO:0061665">
    <property type="term" value="F:SUMO ligase activity"/>
    <property type="evidence" value="ECO:0007669"/>
    <property type="project" value="TreeGrafter"/>
</dbReference>
<evidence type="ECO:0000256" key="4">
    <source>
        <dbReference type="PROSITE-ProRule" id="PRU00452"/>
    </source>
</evidence>
<dbReference type="GO" id="GO:0000785">
    <property type="term" value="C:chromatin"/>
    <property type="evidence" value="ECO:0007669"/>
    <property type="project" value="TreeGrafter"/>
</dbReference>
<proteinExistence type="predicted"/>
<gene>
    <name evidence="7" type="ORF">PECM_007471</name>
</gene>
<feature type="compositionally biased region" description="Polar residues" evidence="5">
    <location>
        <begin position="263"/>
        <end position="298"/>
    </location>
</feature>
<feature type="region of interest" description="Disordered" evidence="5">
    <location>
        <begin position="1"/>
        <end position="20"/>
    </location>
</feature>
<accession>A0A8J8W052</accession>
<evidence type="ECO:0000256" key="5">
    <source>
        <dbReference type="SAM" id="MobiDB-lite"/>
    </source>
</evidence>
<keyword evidence="8" id="KW-1185">Reference proteome</keyword>
<evidence type="ECO:0000256" key="3">
    <source>
        <dbReference type="ARBA" id="ARBA00022833"/>
    </source>
</evidence>
<feature type="region of interest" description="Disordered" evidence="5">
    <location>
        <begin position="36"/>
        <end position="230"/>
    </location>
</feature>
<feature type="region of interest" description="Disordered" evidence="5">
    <location>
        <begin position="244"/>
        <end position="298"/>
    </location>
</feature>
<feature type="compositionally biased region" description="Polar residues" evidence="5">
    <location>
        <begin position="425"/>
        <end position="444"/>
    </location>
</feature>
<feature type="compositionally biased region" description="Polar residues" evidence="5">
    <location>
        <begin position="90"/>
        <end position="116"/>
    </location>
</feature>
<dbReference type="OrthoDB" id="27975at2759"/>
<evidence type="ECO:0000313" key="7">
    <source>
        <dbReference type="EMBL" id="KAF7715026.1"/>
    </source>
</evidence>
<dbReference type="GO" id="GO:0016925">
    <property type="term" value="P:protein sumoylation"/>
    <property type="evidence" value="ECO:0007669"/>
    <property type="project" value="TreeGrafter"/>
</dbReference>
<dbReference type="PANTHER" id="PTHR10782:SF4">
    <property type="entry name" value="TONALLI, ISOFORM E"/>
    <property type="match status" value="1"/>
</dbReference>
<dbReference type="InterPro" id="IPR004181">
    <property type="entry name" value="Znf_MIZ"/>
</dbReference>
<dbReference type="Proteomes" id="UP000631181">
    <property type="component" value="Unassembled WGS sequence"/>
</dbReference>
<evidence type="ECO:0000256" key="1">
    <source>
        <dbReference type="ARBA" id="ARBA00022723"/>
    </source>
</evidence>
<feature type="compositionally biased region" description="Polar residues" evidence="5">
    <location>
        <begin position="454"/>
        <end position="468"/>
    </location>
</feature>
<name>A0A8J8W052_9EURO</name>
<feature type="domain" description="SP-RING-type" evidence="6">
    <location>
        <begin position="908"/>
        <end position="998"/>
    </location>
</feature>
<evidence type="ECO:0000313" key="8">
    <source>
        <dbReference type="Proteomes" id="UP000631181"/>
    </source>
</evidence>
<feature type="compositionally biased region" description="Basic and acidic residues" evidence="5">
    <location>
        <begin position="214"/>
        <end position="230"/>
    </location>
</feature>
<protein>
    <submittedName>
        <fullName evidence="7">Zinc finger MIZ-type-containing protein</fullName>
    </submittedName>
</protein>
<feature type="compositionally biased region" description="Basic and acidic residues" evidence="5">
    <location>
        <begin position="1045"/>
        <end position="1058"/>
    </location>
</feature>
<keyword evidence="2 4" id="KW-0863">Zinc-finger</keyword>
<comment type="caution">
    <text evidence="7">The sequence shown here is derived from an EMBL/GenBank/DDBJ whole genome shotgun (WGS) entry which is preliminary data.</text>
</comment>
<reference evidence="7" key="1">
    <citation type="journal article" date="2020" name="Front. Microbiol.">
        <title>Gene regulatory networks of Penicillium echinulatum 2HH and Penicillium oxalicum 114-2 inferred by a computational biology approach.</title>
        <authorList>
            <person name="Lenz A.R."/>
            <person name="Galan-Vasquez E."/>
            <person name="Balbinot E."/>
            <person name="De Abreu F.P."/>
            <person name="De Oliveira N.S."/>
            <person name="Da Rosa L.O."/>
            <person name="De Avila E Silva S."/>
            <person name="Camassola M."/>
            <person name="Dillon A.J.P."/>
            <person name="Perez-Rueda E."/>
        </authorList>
    </citation>
    <scope>NUCLEOTIDE SEQUENCE</scope>
    <source>
        <strain evidence="7">S1M29</strain>
    </source>
</reference>
<feature type="compositionally biased region" description="Low complexity" evidence="5">
    <location>
        <begin position="196"/>
        <end position="211"/>
    </location>
</feature>
<feature type="region of interest" description="Disordered" evidence="5">
    <location>
        <begin position="424"/>
        <end position="505"/>
    </location>
</feature>
<keyword evidence="1" id="KW-0479">Metal-binding</keyword>
<feature type="region of interest" description="Disordered" evidence="5">
    <location>
        <begin position="550"/>
        <end position="613"/>
    </location>
</feature>
<keyword evidence="3" id="KW-0862">Zinc</keyword>
<dbReference type="AlphaFoldDB" id="A0A8J8W052"/>